<evidence type="ECO:0000256" key="1">
    <source>
        <dbReference type="SAM" id="MobiDB-lite"/>
    </source>
</evidence>
<organism evidence="2 3">
    <name type="scientific">Menidia menidia</name>
    <name type="common">Atlantic silverside</name>
    <dbReference type="NCBI Taxonomy" id="238744"/>
    <lineage>
        <taxon>Eukaryota</taxon>
        <taxon>Metazoa</taxon>
        <taxon>Chordata</taxon>
        <taxon>Craniata</taxon>
        <taxon>Vertebrata</taxon>
        <taxon>Euteleostomi</taxon>
        <taxon>Actinopterygii</taxon>
        <taxon>Neopterygii</taxon>
        <taxon>Teleostei</taxon>
        <taxon>Neoteleostei</taxon>
        <taxon>Acanthomorphata</taxon>
        <taxon>Ovalentaria</taxon>
        <taxon>Atherinomorphae</taxon>
        <taxon>Atheriniformes</taxon>
        <taxon>Atherinopsidae</taxon>
        <taxon>Menidiinae</taxon>
        <taxon>Menidia</taxon>
    </lineage>
</organism>
<proteinExistence type="predicted"/>
<reference evidence="2" key="1">
    <citation type="submission" date="2021-05" db="EMBL/GenBank/DDBJ databases">
        <authorList>
            <person name="Tigano A."/>
        </authorList>
    </citation>
    <scope>NUCLEOTIDE SEQUENCE</scope>
</reference>
<feature type="compositionally biased region" description="Basic and acidic residues" evidence="1">
    <location>
        <begin position="13"/>
        <end position="43"/>
    </location>
</feature>
<comment type="caution">
    <text evidence="2">The sequence shown here is derived from an EMBL/GenBank/DDBJ whole genome shotgun (WGS) entry which is preliminary data.</text>
</comment>
<sequence>MTNTDCGLSPPRFKQDYPHHSEYEGTGADRDPPSRKMTKREDGTVNAGRITYDLCEVHLANAQELETHLDNKNHWDTQEYIHQNKSYDDLTIAFIQEFDVKQRRACLDRADIMIKVLKPEFQHFLQGGCPFE</sequence>
<dbReference type="Proteomes" id="UP000677803">
    <property type="component" value="Unassembled WGS sequence"/>
</dbReference>
<gene>
    <name evidence="2" type="ORF">MMEN_LOCUS7987</name>
</gene>
<evidence type="ECO:0000313" key="2">
    <source>
        <dbReference type="EMBL" id="CAG5896939.1"/>
    </source>
</evidence>
<dbReference type="EMBL" id="CAJRST010007779">
    <property type="protein sequence ID" value="CAG5896939.1"/>
    <property type="molecule type" value="Genomic_DNA"/>
</dbReference>
<dbReference type="OrthoDB" id="9904304at2759"/>
<protein>
    <submittedName>
        <fullName evidence="2">(Atlantic silverside) hypothetical protein</fullName>
    </submittedName>
</protein>
<accession>A0A8S4AYV1</accession>
<name>A0A8S4AYV1_9TELE</name>
<feature type="region of interest" description="Disordered" evidence="1">
    <location>
        <begin position="1"/>
        <end position="44"/>
    </location>
</feature>
<evidence type="ECO:0000313" key="3">
    <source>
        <dbReference type="Proteomes" id="UP000677803"/>
    </source>
</evidence>
<keyword evidence="3" id="KW-1185">Reference proteome</keyword>
<dbReference type="AlphaFoldDB" id="A0A8S4AYV1"/>